<dbReference type="InterPro" id="IPR002201">
    <property type="entry name" value="Glyco_trans_9"/>
</dbReference>
<dbReference type="Gene3D" id="3.40.50.2000">
    <property type="entry name" value="Glycogen Phosphorylase B"/>
    <property type="match status" value="2"/>
</dbReference>
<gene>
    <name evidence="6" type="primary">waaF</name>
    <name evidence="6" type="ORF">K4G57_04130</name>
</gene>
<evidence type="ECO:0000313" key="6">
    <source>
        <dbReference type="EMBL" id="MBX7490654.1"/>
    </source>
</evidence>
<dbReference type="InterPro" id="IPR051199">
    <property type="entry name" value="LPS_LOS_Heptosyltrfase"/>
</dbReference>
<accession>A0ABS7JMQ5</accession>
<comment type="similarity">
    <text evidence="3">Belongs to the glycosyltransferase 9 family.</text>
</comment>
<evidence type="ECO:0000256" key="3">
    <source>
        <dbReference type="ARBA" id="ARBA00043995"/>
    </source>
</evidence>
<comment type="catalytic activity">
    <reaction evidence="5">
        <text>an L-alpha-D-Hep-(1-&gt;5)-[alpha-Kdo-(2-&gt;4)]-alpha-Kdo-(2-&gt;6)-lipid A + ADP-L-glycero-beta-D-manno-heptose = an L-alpha-D-Hep-(1-&gt;3)-L-alpha-D-Hep-(1-&gt;5)-[alpha-Kdo-(2-&gt;4)]-alpha-Kdo-(2-&gt;6)-lipid A + ADP + H(+)</text>
        <dbReference type="Rhea" id="RHEA:74071"/>
        <dbReference type="ChEBI" id="CHEBI:15378"/>
        <dbReference type="ChEBI" id="CHEBI:61506"/>
        <dbReference type="ChEBI" id="CHEBI:193068"/>
        <dbReference type="ChEBI" id="CHEBI:193069"/>
        <dbReference type="ChEBI" id="CHEBI:456216"/>
        <dbReference type="EC" id="2.4.99.24"/>
    </reaction>
</comment>
<dbReference type="NCBIfam" id="TIGR02195">
    <property type="entry name" value="heptsyl_trn_II"/>
    <property type="match status" value="1"/>
</dbReference>
<dbReference type="PANTHER" id="PTHR30160:SF7">
    <property type="entry name" value="ADP-HEPTOSE--LPS HEPTOSYLTRANSFERASE 2"/>
    <property type="match status" value="1"/>
</dbReference>
<name>A0ABS7JMQ5_9HELI</name>
<dbReference type="Pfam" id="PF01075">
    <property type="entry name" value="Glyco_transf_9"/>
    <property type="match status" value="1"/>
</dbReference>
<evidence type="ECO:0000256" key="4">
    <source>
        <dbReference type="ARBA" id="ARBA00044042"/>
    </source>
</evidence>
<evidence type="ECO:0000256" key="2">
    <source>
        <dbReference type="ARBA" id="ARBA00022679"/>
    </source>
</evidence>
<proteinExistence type="inferred from homology"/>
<keyword evidence="7" id="KW-1185">Reference proteome</keyword>
<sequence>MNILIRLPNWLGDALMATYGLEILFVNFKNAHFFLVGSQVSIALFAHYPNVTILEDTSKKGKFRILNLYKLAKKIPPCDLALTFQNNFLSALFLAFNGAKLRAGFAKELRSFLLHHHPKKPKNAHEAMRFALLTTSTLELLKNPTEIIAIPKKLYLKPQPINITLPSNFKNSKIAGINAGAAFGAAKRWEESYFAKCIEYLLEQNYKILLFGVESESPINATILEHLPTKFQHNNAILNLSGKTNIPSLIAYFLHLDLLLTNDSGPMHIASALGIPTLALFGPTNAQETAPFCAKNAQIISLETLGKKLSCMPCMQRTCPLLKDSKDYHKCMRALTPNLVIKAIQSLIS</sequence>
<dbReference type="SUPFAM" id="SSF53756">
    <property type="entry name" value="UDP-Glycosyltransferase/glycogen phosphorylase"/>
    <property type="match status" value="1"/>
</dbReference>
<dbReference type="InterPro" id="IPR011910">
    <property type="entry name" value="RfaF"/>
</dbReference>
<dbReference type="CDD" id="cd03789">
    <property type="entry name" value="GT9_LPS_heptosyltransferase"/>
    <property type="match status" value="1"/>
</dbReference>
<reference evidence="6 7" key="1">
    <citation type="submission" date="2021-08" db="EMBL/GenBank/DDBJ databases">
        <title>Helicobacter spp. isolated from feces of Anatolian Ground Squirrel (Spermophilus xanthoprymnus) in Turkey.</title>
        <authorList>
            <person name="Aydin F."/>
            <person name="Abay S."/>
            <person name="Kayman T."/>
            <person name="Karakaya E."/>
            <person name="Saticioglu I.B."/>
        </authorList>
    </citation>
    <scope>NUCLEOTIDE SEQUENCE [LARGE SCALE GENOMIC DNA]</scope>
    <source>
        <strain evidence="6 7">Faydin-H70</strain>
    </source>
</reference>
<dbReference type="RefSeq" id="WP_221531843.1">
    <property type="nucleotide sequence ID" value="NZ_JAIGYP010000004.1"/>
</dbReference>
<dbReference type="PANTHER" id="PTHR30160">
    <property type="entry name" value="TETRAACYLDISACCHARIDE 4'-KINASE-RELATED"/>
    <property type="match status" value="1"/>
</dbReference>
<organism evidence="6 7">
    <name type="scientific">Helicobacter turcicus</name>
    <dbReference type="NCBI Taxonomy" id="2867412"/>
    <lineage>
        <taxon>Bacteria</taxon>
        <taxon>Pseudomonadati</taxon>
        <taxon>Campylobacterota</taxon>
        <taxon>Epsilonproteobacteria</taxon>
        <taxon>Campylobacterales</taxon>
        <taxon>Helicobacteraceae</taxon>
        <taxon>Helicobacter</taxon>
    </lineage>
</organism>
<comment type="caution">
    <text evidence="6">The sequence shown here is derived from an EMBL/GenBank/DDBJ whole genome shotgun (WGS) entry which is preliminary data.</text>
</comment>
<keyword evidence="2" id="KW-0808">Transferase</keyword>
<evidence type="ECO:0000256" key="1">
    <source>
        <dbReference type="ARBA" id="ARBA00022676"/>
    </source>
</evidence>
<evidence type="ECO:0000313" key="7">
    <source>
        <dbReference type="Proteomes" id="UP000700059"/>
    </source>
</evidence>
<keyword evidence="1" id="KW-0328">Glycosyltransferase</keyword>
<dbReference type="EMBL" id="JAIGYQ010000004">
    <property type="protein sequence ID" value="MBX7490654.1"/>
    <property type="molecule type" value="Genomic_DNA"/>
</dbReference>
<dbReference type="Proteomes" id="UP000700059">
    <property type="component" value="Unassembled WGS sequence"/>
</dbReference>
<protein>
    <recommendedName>
        <fullName evidence="4">lipopolysaccharide heptosyltransferase II</fullName>
        <ecNumber evidence="4">2.4.99.24</ecNumber>
    </recommendedName>
</protein>
<evidence type="ECO:0000256" key="5">
    <source>
        <dbReference type="ARBA" id="ARBA00047503"/>
    </source>
</evidence>
<dbReference type="EC" id="2.4.99.24" evidence="4"/>